<name>A0A6C0EEF9_9ZZZZ</name>
<protein>
    <submittedName>
        <fullName evidence="1">Uncharacterized protein</fullName>
    </submittedName>
</protein>
<dbReference type="InterPro" id="IPR010629">
    <property type="entry name" value="Ins_allergen"/>
</dbReference>
<sequence length="160" mass="19132">MTDYYLKYLKYKKKYILLGGTNPSVQLNSIDVTKFINDFTSYFENFNSCTILQQKFANQTRLNASINDTSLNELSVMMKDIKEKFPQEFIVNLIQNEIKKQQNFKRFQNTFQYFSKNLTKYESDFSGITVDSFVVYEFYNQLFKEKESIDAIYIYFIPQI</sequence>
<dbReference type="EMBL" id="MN739802">
    <property type="protein sequence ID" value="QHT26840.1"/>
    <property type="molecule type" value="Genomic_DNA"/>
</dbReference>
<reference evidence="1" key="1">
    <citation type="journal article" date="2020" name="Nature">
        <title>Giant virus diversity and host interactions through global metagenomics.</title>
        <authorList>
            <person name="Schulz F."/>
            <person name="Roux S."/>
            <person name="Paez-Espino D."/>
            <person name="Jungbluth S."/>
            <person name="Walsh D.A."/>
            <person name="Denef V.J."/>
            <person name="McMahon K.D."/>
            <person name="Konstantinidis K.T."/>
            <person name="Eloe-Fadrosh E.A."/>
            <person name="Kyrpides N.C."/>
            <person name="Woyke T."/>
        </authorList>
    </citation>
    <scope>NUCLEOTIDE SEQUENCE</scope>
    <source>
        <strain evidence="1">GVMAG-M-3300023179-2</strain>
    </source>
</reference>
<accession>A0A6C0EEF9</accession>
<organism evidence="1">
    <name type="scientific">viral metagenome</name>
    <dbReference type="NCBI Taxonomy" id="1070528"/>
    <lineage>
        <taxon>unclassified sequences</taxon>
        <taxon>metagenomes</taxon>
        <taxon>organismal metagenomes</taxon>
    </lineage>
</organism>
<dbReference type="Pfam" id="PF06757">
    <property type="entry name" value="Ins_allergen_rp"/>
    <property type="match status" value="1"/>
</dbReference>
<dbReference type="AlphaFoldDB" id="A0A6C0EEF9"/>
<proteinExistence type="predicted"/>
<evidence type="ECO:0000313" key="1">
    <source>
        <dbReference type="EMBL" id="QHT26840.1"/>
    </source>
</evidence>